<reference evidence="3 4" key="1">
    <citation type="submission" date="2016-05" db="EMBL/GenBank/DDBJ databases">
        <title>Complete genome sequence of a phthalic acid esters degrading Mycobacterium sp. YC-RL4.</title>
        <authorList>
            <person name="Ren L."/>
            <person name="Fan S."/>
            <person name="Ruth N."/>
            <person name="Jia Y."/>
            <person name="Wang J."/>
            <person name="Qiao C."/>
        </authorList>
    </citation>
    <scope>NUCLEOTIDE SEQUENCE [LARGE SCALE GENOMIC DNA]</scope>
    <source>
        <strain evidence="3 4">YC-RL4</strain>
    </source>
</reference>
<keyword evidence="1" id="KW-0378">Hydrolase</keyword>
<dbReference type="Gene3D" id="3.40.50.1820">
    <property type="entry name" value="alpha/beta hydrolase"/>
    <property type="match status" value="1"/>
</dbReference>
<keyword evidence="4" id="KW-1185">Reference proteome</keyword>
<dbReference type="GO" id="GO:0016787">
    <property type="term" value="F:hydrolase activity"/>
    <property type="evidence" value="ECO:0007669"/>
    <property type="project" value="UniProtKB-KW"/>
</dbReference>
<dbReference type="OrthoDB" id="3371334at2"/>
<dbReference type="AlphaFoldDB" id="A0A172UVS8"/>
<dbReference type="GO" id="GO:0016020">
    <property type="term" value="C:membrane"/>
    <property type="evidence" value="ECO:0007669"/>
    <property type="project" value="TreeGrafter"/>
</dbReference>
<name>A0A172UVS8_9MYCO</name>
<dbReference type="SUPFAM" id="SSF53474">
    <property type="entry name" value="alpha/beta-Hydrolases"/>
    <property type="match status" value="1"/>
</dbReference>
<feature type="domain" description="AB hydrolase-1" evidence="2">
    <location>
        <begin position="37"/>
        <end position="281"/>
    </location>
</feature>
<dbReference type="InterPro" id="IPR000073">
    <property type="entry name" value="AB_hydrolase_1"/>
</dbReference>
<evidence type="ECO:0000259" key="2">
    <source>
        <dbReference type="Pfam" id="PF00561"/>
    </source>
</evidence>
<gene>
    <name evidence="3" type="ORF">A7U43_18715</name>
</gene>
<sequence length="340" mass="36517">MTDRKPNLRSVPEISPALQFRTIHGYRRAFRVAGSGPAILLIHGIGDNSTTWHTVQAMLARRFTVIAPDLLGHGQSDKPRADYSVAAYANGMRDLLSVLDIDRVTVVGHSLGGGVAMQFAYQFPQLVDRLVLVGAGGVSKDVNVALRVAALPGATEALALLRLPLVLPALQAAGRIGGALFGSTGLGRDLPDALRVLADLPEPTASSAFARTLRAVVDWRGQVVTMLDRCYLTESVPVQLVWGTHDSVIPVSHAWLAHAAMPGSTLEIFEGSGHFPFHDDPDRFVDVVQHFIDTTIPAEYDHELLRGLLRTGMSERAITGSLNTRVAVLDAMGADERSAT</sequence>
<evidence type="ECO:0000256" key="1">
    <source>
        <dbReference type="ARBA" id="ARBA00022801"/>
    </source>
</evidence>
<dbReference type="Pfam" id="PF00561">
    <property type="entry name" value="Abhydrolase_1"/>
    <property type="match status" value="1"/>
</dbReference>
<dbReference type="PANTHER" id="PTHR43798:SF31">
    <property type="entry name" value="AB HYDROLASE SUPERFAMILY PROTEIN YCLE"/>
    <property type="match status" value="1"/>
</dbReference>
<organism evidence="3 4">
    <name type="scientific">Mycobacterium adipatum</name>
    <dbReference type="NCBI Taxonomy" id="1682113"/>
    <lineage>
        <taxon>Bacteria</taxon>
        <taxon>Bacillati</taxon>
        <taxon>Actinomycetota</taxon>
        <taxon>Actinomycetes</taxon>
        <taxon>Mycobacteriales</taxon>
        <taxon>Mycobacteriaceae</taxon>
        <taxon>Mycobacterium</taxon>
    </lineage>
</organism>
<accession>A0A172UVS8</accession>
<dbReference type="Proteomes" id="UP000077143">
    <property type="component" value="Chromosome"/>
</dbReference>
<dbReference type="PANTHER" id="PTHR43798">
    <property type="entry name" value="MONOACYLGLYCEROL LIPASE"/>
    <property type="match status" value="1"/>
</dbReference>
<dbReference type="RefSeq" id="WP_068003134.1">
    <property type="nucleotide sequence ID" value="NZ_CP015596.1"/>
</dbReference>
<evidence type="ECO:0000313" key="3">
    <source>
        <dbReference type="EMBL" id="ANE83058.1"/>
    </source>
</evidence>
<dbReference type="PRINTS" id="PR00111">
    <property type="entry name" value="ABHYDROLASE"/>
</dbReference>
<dbReference type="EMBL" id="CP015596">
    <property type="protein sequence ID" value="ANE83058.1"/>
    <property type="molecule type" value="Genomic_DNA"/>
</dbReference>
<protein>
    <recommendedName>
        <fullName evidence="2">AB hydrolase-1 domain-containing protein</fullName>
    </recommendedName>
</protein>
<dbReference type="STRING" id="1682113.A7U43_18715"/>
<evidence type="ECO:0000313" key="4">
    <source>
        <dbReference type="Proteomes" id="UP000077143"/>
    </source>
</evidence>
<dbReference type="KEGG" id="madi:A7U43_18715"/>
<proteinExistence type="predicted"/>
<dbReference type="InterPro" id="IPR029058">
    <property type="entry name" value="AB_hydrolase_fold"/>
</dbReference>
<dbReference type="InterPro" id="IPR050266">
    <property type="entry name" value="AB_hydrolase_sf"/>
</dbReference>